<name>A0ABS5I4S8_9GAMM</name>
<keyword evidence="1" id="KW-0732">Signal</keyword>
<sequence>MKLIKWVMLVVTFTLVGCANHTSGLAISSDGNVRADNSSLAREVATSDARARMVGDIMQGSVVISSKVSTDMRLQYKFTWYDISGFVIDEQANSWQSATLHGMQNIQVTSVAPNATATRFEVYVRKAFSN</sequence>
<dbReference type="Proteomes" id="UP000811844">
    <property type="component" value="Unassembled WGS sequence"/>
</dbReference>
<dbReference type="PROSITE" id="PS51257">
    <property type="entry name" value="PROKAR_LIPOPROTEIN"/>
    <property type="match status" value="1"/>
</dbReference>
<dbReference type="Gene3D" id="2.60.40.3230">
    <property type="match status" value="1"/>
</dbReference>
<dbReference type="RefSeq" id="WP_153665178.1">
    <property type="nucleotide sequence ID" value="NZ_JAAIKR010000014.1"/>
</dbReference>
<evidence type="ECO:0000256" key="1">
    <source>
        <dbReference type="SAM" id="SignalP"/>
    </source>
</evidence>
<comment type="caution">
    <text evidence="2">The sequence shown here is derived from an EMBL/GenBank/DDBJ whole genome shotgun (WGS) entry which is preliminary data.</text>
</comment>
<accession>A0ABS5I4S8</accession>
<evidence type="ECO:0000313" key="2">
    <source>
        <dbReference type="EMBL" id="MBR9729024.1"/>
    </source>
</evidence>
<keyword evidence="3" id="KW-1185">Reference proteome</keyword>
<feature type="chain" id="PRO_5046268459" evidence="1">
    <location>
        <begin position="22"/>
        <end position="130"/>
    </location>
</feature>
<dbReference type="CDD" id="cd09030">
    <property type="entry name" value="DUF1425"/>
    <property type="match status" value="1"/>
</dbReference>
<evidence type="ECO:0000313" key="3">
    <source>
        <dbReference type="Proteomes" id="UP000811844"/>
    </source>
</evidence>
<protein>
    <submittedName>
        <fullName evidence="2">DUF1425 domain-containing protein</fullName>
    </submittedName>
</protein>
<reference evidence="2 3" key="1">
    <citation type="submission" date="2020-02" db="EMBL/GenBank/DDBJ databases">
        <title>Shewanella WXL01 sp. nov., a marine bacterium isolated from green algae in Luhuitou Fringing Reef (Northern South China Sea).</title>
        <authorList>
            <person name="Wang X."/>
        </authorList>
    </citation>
    <scope>NUCLEOTIDE SEQUENCE [LARGE SCALE GENOMIC DNA]</scope>
    <source>
        <strain evidence="2 3">MCCC 1A01895</strain>
    </source>
</reference>
<proteinExistence type="predicted"/>
<feature type="signal peptide" evidence="1">
    <location>
        <begin position="1"/>
        <end position="21"/>
    </location>
</feature>
<dbReference type="InterPro" id="IPR010824">
    <property type="entry name" value="DUF1425"/>
</dbReference>
<dbReference type="Pfam" id="PF07233">
    <property type="entry name" value="DUF1425"/>
    <property type="match status" value="1"/>
</dbReference>
<organism evidence="2 3">
    <name type="scientific">Shewanella intestini</name>
    <dbReference type="NCBI Taxonomy" id="2017544"/>
    <lineage>
        <taxon>Bacteria</taxon>
        <taxon>Pseudomonadati</taxon>
        <taxon>Pseudomonadota</taxon>
        <taxon>Gammaproteobacteria</taxon>
        <taxon>Alteromonadales</taxon>
        <taxon>Shewanellaceae</taxon>
        <taxon>Shewanella</taxon>
    </lineage>
</organism>
<gene>
    <name evidence="2" type="ORF">G3R48_13680</name>
</gene>
<dbReference type="EMBL" id="JAAIKR010000014">
    <property type="protein sequence ID" value="MBR9729024.1"/>
    <property type="molecule type" value="Genomic_DNA"/>
</dbReference>
<dbReference type="InterPro" id="IPR038483">
    <property type="entry name" value="YcfL-like_sf"/>
</dbReference>